<feature type="transmembrane region" description="Helical" evidence="4">
    <location>
        <begin position="41"/>
        <end position="62"/>
    </location>
</feature>
<evidence type="ECO:0000259" key="5">
    <source>
        <dbReference type="PROSITE" id="PS50885"/>
    </source>
</evidence>
<dbReference type="EC" id="2.7.7.65" evidence="1"/>
<dbReference type="Proteomes" id="UP001219862">
    <property type="component" value="Unassembled WGS sequence"/>
</dbReference>
<dbReference type="Pfam" id="PF00990">
    <property type="entry name" value="GGDEF"/>
    <property type="match status" value="1"/>
</dbReference>
<gene>
    <name evidence="7" type="ORF">PRZ01_15840</name>
</gene>
<proteinExistence type="predicted"/>
<dbReference type="PROSITE" id="PS50887">
    <property type="entry name" value="GGDEF"/>
    <property type="match status" value="1"/>
</dbReference>
<protein>
    <recommendedName>
        <fullName evidence="1">diguanylate cyclase</fullName>
        <ecNumber evidence="1">2.7.7.65</ecNumber>
    </recommendedName>
</protein>
<keyword evidence="8" id="KW-1185">Reference proteome</keyword>
<organism evidence="7 8">
    <name type="scientific">Roseateles koreensis</name>
    <dbReference type="NCBI Taxonomy" id="2987526"/>
    <lineage>
        <taxon>Bacteria</taxon>
        <taxon>Pseudomonadati</taxon>
        <taxon>Pseudomonadota</taxon>
        <taxon>Betaproteobacteria</taxon>
        <taxon>Burkholderiales</taxon>
        <taxon>Sphaerotilaceae</taxon>
        <taxon>Roseateles</taxon>
    </lineage>
</organism>
<reference evidence="7 8" key="1">
    <citation type="submission" date="2022-10" db="EMBL/GenBank/DDBJ databases">
        <title>paucibacter sp. hw8 Genome sequencing.</title>
        <authorList>
            <person name="Park S."/>
        </authorList>
    </citation>
    <scope>NUCLEOTIDE SEQUENCE [LARGE SCALE GENOMIC DNA]</scope>
    <source>
        <strain evidence="8">hw8</strain>
    </source>
</reference>
<evidence type="ECO:0000256" key="4">
    <source>
        <dbReference type="SAM" id="Phobius"/>
    </source>
</evidence>
<dbReference type="Gene3D" id="6.10.340.10">
    <property type="match status" value="1"/>
</dbReference>
<name>A0ABT5KUP7_9BURK</name>
<dbReference type="SMART" id="SM00267">
    <property type="entry name" value="GGDEF"/>
    <property type="match status" value="1"/>
</dbReference>
<comment type="catalytic activity">
    <reaction evidence="2">
        <text>2 GTP = 3',3'-c-di-GMP + 2 diphosphate</text>
        <dbReference type="Rhea" id="RHEA:24898"/>
        <dbReference type="ChEBI" id="CHEBI:33019"/>
        <dbReference type="ChEBI" id="CHEBI:37565"/>
        <dbReference type="ChEBI" id="CHEBI:58805"/>
        <dbReference type="EC" id="2.7.7.65"/>
    </reaction>
</comment>
<feature type="region of interest" description="Disordered" evidence="3">
    <location>
        <begin position="1"/>
        <end position="21"/>
    </location>
</feature>
<sequence>MIPPLADDARSGNASPIEAGLVSMPDERPMRSLAERLTRRIAWLCVMATALVGLFRFAQIYYSERASFDNAVAQVSQTHLPLLSSSLWDIEPTAVQHLLQEIVKAPQIQTARLQASTGQYFEAADPPLLEKRPPPGGGLMPQGDVNFQIPGPVGKHRILGQLSLDFNHGYLKRQLISSGLRVLLVGGLLTLVFSGLTLRILRRELRQPLHDLARFAAALAPGKRPPPLVLNRPEQSHRDELDVVVDGFKTLRDDIELYVKERERRAEQLELAVARRTATLHEVTRYLESISRRSSRCLNLAVDEYPDMIRATLRDISSFTGHCSLAIAEQAAEGEPLICRFVWIAPHDRIAGMAVDQALLPDLIGPLQRGWSVVRYKRLADAEPARAQAMQRHGIQALVSCALQGNNGRTQVLMGASSRPEQWTFRDDRMAKMAAEMLFNIMRHWQDQLALRRLHQELEQRSNTDSLTGLANRRWFDELKLEETRRALRSGSPLALVAVDVDYFKGYNDNYGHAQGDQCLVAVSRMIQQTFNRAGEMPARVGGEEFTVLLPEHDLQQALSQAERLRQCVIDLAIPHQGSPLQRVSVSCGVACILPDHIQSGASPDQIIADALEAADLALYRAKKSGRNQVSS</sequence>
<keyword evidence="4" id="KW-0812">Transmembrane</keyword>
<dbReference type="PANTHER" id="PTHR45138:SF9">
    <property type="entry name" value="DIGUANYLATE CYCLASE DGCM-RELATED"/>
    <property type="match status" value="1"/>
</dbReference>
<evidence type="ECO:0000313" key="8">
    <source>
        <dbReference type="Proteomes" id="UP001219862"/>
    </source>
</evidence>
<dbReference type="InterPro" id="IPR043128">
    <property type="entry name" value="Rev_trsase/Diguanyl_cyclase"/>
</dbReference>
<evidence type="ECO:0000259" key="6">
    <source>
        <dbReference type="PROSITE" id="PS50887"/>
    </source>
</evidence>
<comment type="caution">
    <text evidence="7">The sequence shown here is derived from an EMBL/GenBank/DDBJ whole genome shotgun (WGS) entry which is preliminary data.</text>
</comment>
<keyword evidence="4" id="KW-0472">Membrane</keyword>
<dbReference type="PROSITE" id="PS50885">
    <property type="entry name" value="HAMP"/>
    <property type="match status" value="1"/>
</dbReference>
<dbReference type="CDD" id="cd01949">
    <property type="entry name" value="GGDEF"/>
    <property type="match status" value="1"/>
</dbReference>
<evidence type="ECO:0000256" key="2">
    <source>
        <dbReference type="ARBA" id="ARBA00034247"/>
    </source>
</evidence>
<accession>A0ABT5KUP7</accession>
<feature type="domain" description="HAMP" evidence="5">
    <location>
        <begin position="203"/>
        <end position="260"/>
    </location>
</feature>
<dbReference type="SUPFAM" id="SSF55073">
    <property type="entry name" value="Nucleotide cyclase"/>
    <property type="match status" value="1"/>
</dbReference>
<evidence type="ECO:0000256" key="3">
    <source>
        <dbReference type="SAM" id="MobiDB-lite"/>
    </source>
</evidence>
<dbReference type="InterPro" id="IPR029787">
    <property type="entry name" value="Nucleotide_cyclase"/>
</dbReference>
<feature type="domain" description="GGDEF" evidence="6">
    <location>
        <begin position="492"/>
        <end position="632"/>
    </location>
</feature>
<dbReference type="EMBL" id="JAQQXS010000015">
    <property type="protein sequence ID" value="MDC8786662.1"/>
    <property type="molecule type" value="Genomic_DNA"/>
</dbReference>
<dbReference type="NCBIfam" id="TIGR00254">
    <property type="entry name" value="GGDEF"/>
    <property type="match status" value="1"/>
</dbReference>
<dbReference type="InterPro" id="IPR003660">
    <property type="entry name" value="HAMP_dom"/>
</dbReference>
<dbReference type="Gene3D" id="3.30.70.270">
    <property type="match status" value="1"/>
</dbReference>
<evidence type="ECO:0000256" key="1">
    <source>
        <dbReference type="ARBA" id="ARBA00012528"/>
    </source>
</evidence>
<evidence type="ECO:0000313" key="7">
    <source>
        <dbReference type="EMBL" id="MDC8786662.1"/>
    </source>
</evidence>
<dbReference type="InterPro" id="IPR050469">
    <property type="entry name" value="Diguanylate_Cyclase"/>
</dbReference>
<feature type="transmembrane region" description="Helical" evidence="4">
    <location>
        <begin position="180"/>
        <end position="201"/>
    </location>
</feature>
<keyword evidence="4" id="KW-1133">Transmembrane helix</keyword>
<dbReference type="PANTHER" id="PTHR45138">
    <property type="entry name" value="REGULATORY COMPONENTS OF SENSORY TRANSDUCTION SYSTEM"/>
    <property type="match status" value="1"/>
</dbReference>
<dbReference type="InterPro" id="IPR000160">
    <property type="entry name" value="GGDEF_dom"/>
</dbReference>